<keyword evidence="3" id="KW-1185">Reference proteome</keyword>
<dbReference type="EMBL" id="FO203512">
    <property type="protein sequence ID" value="CCK76747.1"/>
    <property type="molecule type" value="Genomic_DNA"/>
</dbReference>
<keyword evidence="1" id="KW-1133">Transmembrane helix</keyword>
<dbReference type="STRING" id="698738.OLEAN_C25710"/>
<dbReference type="AlphaFoldDB" id="R4YNZ3"/>
<evidence type="ECO:0000256" key="1">
    <source>
        <dbReference type="SAM" id="Phobius"/>
    </source>
</evidence>
<reference evidence="2 3" key="1">
    <citation type="journal article" date="2013" name="Nat. Commun.">
        <title>Genome sequence and functional genomic analysis of the oil-degrading bacterium Oleispira antarctica.</title>
        <authorList>
            <person name="Kube M."/>
            <person name="Chernikova T.N."/>
            <person name="Al-Ramahi Y."/>
            <person name="Beloqui A."/>
            <person name="Lopez-Cortez N."/>
            <person name="Guazzaroni M.E."/>
            <person name="Heipieper H.J."/>
            <person name="Klages S."/>
            <person name="Kotsyurbenko O.R."/>
            <person name="Langer I."/>
            <person name="Nechitaylo T.Y."/>
            <person name="Lunsdorf H."/>
            <person name="Fernandez M."/>
            <person name="Juarez S."/>
            <person name="Ciordia S."/>
            <person name="Singer A."/>
            <person name="Kagan O."/>
            <person name="Egorova O."/>
            <person name="Petit P.A."/>
            <person name="Stogios P."/>
            <person name="Kim Y."/>
            <person name="Tchigvintsev A."/>
            <person name="Flick R."/>
            <person name="Denaro R."/>
            <person name="Genovese M."/>
            <person name="Albar J.P."/>
            <person name="Reva O.N."/>
            <person name="Martinez-Gomariz M."/>
            <person name="Tran H."/>
            <person name="Ferrer M."/>
            <person name="Savchenko A."/>
            <person name="Yakunin A.F."/>
            <person name="Yakimov M.M."/>
            <person name="Golyshina O.V."/>
            <person name="Reinhardt R."/>
            <person name="Golyshin P.N."/>
        </authorList>
    </citation>
    <scope>NUCLEOTIDE SEQUENCE [LARGE SCALE GENOMIC DNA]</scope>
</reference>
<dbReference type="OrthoDB" id="6402665at2"/>
<gene>
    <name evidence="2" type="ORF">OLEAN_C25710</name>
</gene>
<feature type="transmembrane region" description="Helical" evidence="1">
    <location>
        <begin position="21"/>
        <end position="41"/>
    </location>
</feature>
<dbReference type="HOGENOM" id="CLU_677807_0_0_6"/>
<keyword evidence="1" id="KW-0472">Membrane</keyword>
<protein>
    <submittedName>
        <fullName evidence="2">Uncharacterized protein</fullName>
    </submittedName>
</protein>
<feature type="transmembrane region" description="Helical" evidence="1">
    <location>
        <begin position="47"/>
        <end position="66"/>
    </location>
</feature>
<dbReference type="KEGG" id="oai:OLEAN_C25710"/>
<evidence type="ECO:0000313" key="2">
    <source>
        <dbReference type="EMBL" id="CCK76747.1"/>
    </source>
</evidence>
<accession>R4YNZ3</accession>
<sequence>MDKHNNKTNQSIYSNEKSGHKILMIIGALFFLISSPTLFVIPGEVRQGNYGVFAALIIPLIGIALMRFSWKMRQKFLFFGLTPLTPCPSIGQVGGQIGGRINIEKPWEKRKINVTLSCIHSYSTGSGDDRRSHSDILWQEHDKPIDRANGNTSTIEFAFDIPADCSTNGTHNGRGDIIWQVVVKGIISGKEFNRSWTLPVEKGTGLSSIVIPLAQKEAAHAAKIKQAETSIEQQIKTEKTATGLDILSDQGRNKSMSGGLIVFGSIFTSVGFFLFYQLIKSGDVPWIMPPVFSSIGLIIIGFGLFLLGRKLECKIIGDQVHTRRSLFGRQLYTRQGQLTSPDQIYLKSTMSSTSNGIKTEYMALYARVNVNDANGSTQQDIKLIEGIEGKAAGEAMKRKLIGFLQEDVIDDLNQELGV</sequence>
<organism evidence="2 3">
    <name type="scientific">Oleispira antarctica RB-8</name>
    <dbReference type="NCBI Taxonomy" id="698738"/>
    <lineage>
        <taxon>Bacteria</taxon>
        <taxon>Pseudomonadati</taxon>
        <taxon>Pseudomonadota</taxon>
        <taxon>Gammaproteobacteria</taxon>
        <taxon>Oceanospirillales</taxon>
        <taxon>Oceanospirillaceae</taxon>
        <taxon>Oleispira</taxon>
    </lineage>
</organism>
<feature type="transmembrane region" description="Helical" evidence="1">
    <location>
        <begin position="260"/>
        <end position="279"/>
    </location>
</feature>
<dbReference type="Proteomes" id="UP000032749">
    <property type="component" value="Chromosome"/>
</dbReference>
<name>R4YNZ3_OLEAN</name>
<keyword evidence="1" id="KW-0812">Transmembrane</keyword>
<proteinExistence type="predicted"/>
<feature type="transmembrane region" description="Helical" evidence="1">
    <location>
        <begin position="285"/>
        <end position="307"/>
    </location>
</feature>
<evidence type="ECO:0000313" key="3">
    <source>
        <dbReference type="Proteomes" id="UP000032749"/>
    </source>
</evidence>